<dbReference type="KEGG" id="tep:TepRe1_1044"/>
<evidence type="ECO:0000313" key="2">
    <source>
        <dbReference type="Proteomes" id="UP000010802"/>
    </source>
</evidence>
<evidence type="ECO:0000313" key="1">
    <source>
        <dbReference type="EMBL" id="CCP25863.1"/>
    </source>
</evidence>
<dbReference type="PATRIC" id="fig|1209989.3.peg.1254"/>
<gene>
    <name evidence="1" type="ordered locus">TEPIRE1_1142</name>
</gene>
<dbReference type="HOGENOM" id="CLU_2182684_0_0_9"/>
<accession>F4LSC6</accession>
<reference evidence="2" key="1">
    <citation type="journal article" date="2013" name="Genome Announc.">
        <title>First genome sequence of a syntrophic acetate-oxidizing bacterium, Tepidanaerobacter acetatoxydans strain Re1.</title>
        <authorList>
            <person name="Manzoor S."/>
            <person name="Bongcam-Rudloff E."/>
            <person name="Schnurer A."/>
            <person name="Muller B."/>
        </authorList>
    </citation>
    <scope>NUCLEOTIDE SEQUENCE [LARGE SCALE GENOMIC DNA]</scope>
    <source>
        <strain evidence="2">Re1</strain>
    </source>
</reference>
<dbReference type="KEGG" id="tae:TepiRe1_1142"/>
<dbReference type="EMBL" id="HF563609">
    <property type="protein sequence ID" value="CCP25863.1"/>
    <property type="molecule type" value="Genomic_DNA"/>
</dbReference>
<accession>L0S1V2</accession>
<dbReference type="RefSeq" id="WP_013778115.1">
    <property type="nucleotide sequence ID" value="NC_015519.1"/>
</dbReference>
<dbReference type="AlphaFoldDB" id="F4LSC6"/>
<keyword evidence="2" id="KW-1185">Reference proteome</keyword>
<dbReference type="Proteomes" id="UP000010802">
    <property type="component" value="Chromosome"/>
</dbReference>
<proteinExistence type="predicted"/>
<sequence>MELFNDLYNFLFLLQQLIDRSETADIDSIVQACKAGYIIGHIKRNYDTQSLTLLPLNRPDLINKLYSESCSTEDVISKNYKLGNNGLVYLVSLGFEKMYNEIKKQRKAI</sequence>
<organism evidence="1 2">
    <name type="scientific">Tepidanaerobacter acetatoxydans (strain DSM 21804 / JCM 16047 / Re1)</name>
    <dbReference type="NCBI Taxonomy" id="1209989"/>
    <lineage>
        <taxon>Bacteria</taxon>
        <taxon>Bacillati</taxon>
        <taxon>Bacillota</taxon>
        <taxon>Clostridia</taxon>
        <taxon>Thermosediminibacterales</taxon>
        <taxon>Tepidanaerobacteraceae</taxon>
        <taxon>Tepidanaerobacter</taxon>
    </lineage>
</organism>
<protein>
    <submittedName>
        <fullName evidence="1">Uncharacterized protein</fullName>
    </submittedName>
</protein>
<name>F4LSC6_TEPAE</name>
<dbReference type="STRING" id="1209989.TepRe1_1044"/>